<evidence type="ECO:0000256" key="2">
    <source>
        <dbReference type="SAM" id="MobiDB-lite"/>
    </source>
</evidence>
<dbReference type="AlphaFoldDB" id="A0A9X3EW50"/>
<comment type="caution">
    <text evidence="3">The sequence shown here is derived from an EMBL/GenBank/DDBJ whole genome shotgun (WGS) entry which is preliminary data.</text>
</comment>
<keyword evidence="4" id="KW-1185">Reference proteome</keyword>
<feature type="compositionally biased region" description="Basic residues" evidence="2">
    <location>
        <begin position="364"/>
        <end position="379"/>
    </location>
</feature>
<accession>A0A9X3EW50</accession>
<keyword evidence="1" id="KW-1015">Disulfide bond</keyword>
<feature type="region of interest" description="Disordered" evidence="2">
    <location>
        <begin position="23"/>
        <end position="48"/>
    </location>
</feature>
<evidence type="ECO:0000256" key="1">
    <source>
        <dbReference type="ARBA" id="ARBA00023157"/>
    </source>
</evidence>
<feature type="compositionally biased region" description="Low complexity" evidence="2">
    <location>
        <begin position="26"/>
        <end position="40"/>
    </location>
</feature>
<reference evidence="3" key="1">
    <citation type="submission" date="2022-11" db="EMBL/GenBank/DDBJ databases">
        <title>Minimal conservation of predation-associated metabolite biosynthetic gene clusters underscores biosynthetic potential of Myxococcota including descriptions for ten novel species: Archangium lansinium sp. nov., Myxococcus landrumus sp. nov., Nannocystis bai.</title>
        <authorList>
            <person name="Ahearne A."/>
            <person name="Stevens C."/>
            <person name="Phillips K."/>
        </authorList>
    </citation>
    <scope>NUCLEOTIDE SEQUENCE</scope>
    <source>
        <strain evidence="3">Na p29</strain>
    </source>
</reference>
<dbReference type="InterPro" id="IPR008977">
    <property type="entry name" value="PHM/PNGase_F_dom_sf"/>
</dbReference>
<evidence type="ECO:0000313" key="3">
    <source>
        <dbReference type="EMBL" id="MCY1011287.1"/>
    </source>
</evidence>
<organism evidence="3 4">
    <name type="scientific">Nannocystis pusilla</name>
    <dbReference type="NCBI Taxonomy" id="889268"/>
    <lineage>
        <taxon>Bacteria</taxon>
        <taxon>Pseudomonadati</taxon>
        <taxon>Myxococcota</taxon>
        <taxon>Polyangia</taxon>
        <taxon>Nannocystales</taxon>
        <taxon>Nannocystaceae</taxon>
        <taxon>Nannocystis</taxon>
    </lineage>
</organism>
<dbReference type="GO" id="GO:0016715">
    <property type="term" value="F:oxidoreductase activity, acting on paired donors, with incorporation or reduction of molecular oxygen, reduced ascorbate as one donor, and incorporation of one atom of oxygen"/>
    <property type="evidence" value="ECO:0007669"/>
    <property type="project" value="InterPro"/>
</dbReference>
<feature type="region of interest" description="Disordered" evidence="2">
    <location>
        <begin position="354"/>
        <end position="502"/>
    </location>
</feature>
<feature type="compositionally biased region" description="Polar residues" evidence="2">
    <location>
        <begin position="422"/>
        <end position="436"/>
    </location>
</feature>
<gene>
    <name evidence="3" type="ORF">OV079_38160</name>
</gene>
<dbReference type="PROSITE" id="PS51257">
    <property type="entry name" value="PROKAR_LIPOPROTEIN"/>
    <property type="match status" value="1"/>
</dbReference>
<sequence>MHALARTAAAGFVAASLSCRTSENPAATETTGDTGTASGGEPDDGSRATLVHTYGLTTLAAFEETEPCVQWTLHNDQPLYVNAVTLVNDGGFHHSNWLTVPEDKFTGEDGFFRCSDRGYSELDAALSGTVVFAQSTQSRSEVQQLPPGVVIKIPPRHKIIAGVHLLNLASVAIETELRMALDIIHPRDVEVLVAPFRLTYYDLDIPPNRRSRFTGTCKIRGPYVGAVGGEFDLKLYHVLPHTHYLGDQFRLETFDADGNSEVVFEKTGFNADAGGKAFDPPLALDGSEGLRFSCGFDNWRDVSIGWGIGDQEMCVMLGLADSRAIMDVSVLVNSKPTGVEGDVLLHEGPCQVLAFPRTAPRPSPPRRRRPRRCTSRRAPRATSTSSRSSSASTPIRACRRRARRACGTSPAPSSHRAACSRRATTPSSPRPASTCSRRACTSACSRTRSRPGSTSRSSLPATPRAAGCTASSRAVTRPTAKARPSGTCPTTRPPCSPTAPSR</sequence>
<dbReference type="Gene3D" id="2.60.120.230">
    <property type="match status" value="1"/>
</dbReference>
<dbReference type="EMBL" id="JAPNKE010000002">
    <property type="protein sequence ID" value="MCY1011287.1"/>
    <property type="molecule type" value="Genomic_DNA"/>
</dbReference>
<feature type="compositionally biased region" description="Pro residues" evidence="2">
    <location>
        <begin position="491"/>
        <end position="502"/>
    </location>
</feature>
<dbReference type="SUPFAM" id="SSF49742">
    <property type="entry name" value="PHM/PNGase F"/>
    <property type="match status" value="1"/>
</dbReference>
<name>A0A9X3EW50_9BACT</name>
<evidence type="ECO:0008006" key="5">
    <source>
        <dbReference type="Google" id="ProtNLM"/>
    </source>
</evidence>
<dbReference type="InterPro" id="IPR014784">
    <property type="entry name" value="Cu2_ascorb_mOase-like_C"/>
</dbReference>
<evidence type="ECO:0000313" key="4">
    <source>
        <dbReference type="Proteomes" id="UP001150924"/>
    </source>
</evidence>
<proteinExistence type="predicted"/>
<protein>
    <recommendedName>
        <fullName evidence="5">Copper type II ascorbate-dependent monooxygenase C-terminal domain-containing protein</fullName>
    </recommendedName>
</protein>
<feature type="compositionally biased region" description="Low complexity" evidence="2">
    <location>
        <begin position="380"/>
        <end position="396"/>
    </location>
</feature>
<dbReference type="Proteomes" id="UP001150924">
    <property type="component" value="Unassembled WGS sequence"/>
</dbReference>
<dbReference type="RefSeq" id="WP_267774533.1">
    <property type="nucleotide sequence ID" value="NZ_JAPNKE010000002.1"/>
</dbReference>